<dbReference type="GO" id="GO:0004519">
    <property type="term" value="F:endonuclease activity"/>
    <property type="evidence" value="ECO:0007669"/>
    <property type="project" value="UniProtKB-KW"/>
</dbReference>
<feature type="coiled-coil region" evidence="1">
    <location>
        <begin position="82"/>
        <end position="109"/>
    </location>
</feature>
<reference evidence="4" key="1">
    <citation type="submission" date="2022-03" db="EMBL/GenBank/DDBJ databases">
        <title>Brevibacterium spongiae sp. nov., isolated from marine sponge.</title>
        <authorList>
            <person name="Li Z."/>
            <person name="Zhang M."/>
        </authorList>
    </citation>
    <scope>NUCLEOTIDE SEQUENCE</scope>
    <source>
        <strain evidence="4">WHS-Z9</strain>
    </source>
</reference>
<name>A0ABY5SVG9_9MICO</name>
<feature type="domain" description="HNH nuclease" evidence="3">
    <location>
        <begin position="523"/>
        <end position="580"/>
    </location>
</feature>
<dbReference type="Proteomes" id="UP001064879">
    <property type="component" value="Chromosome"/>
</dbReference>
<protein>
    <submittedName>
        <fullName evidence="4">HNH endonuclease</fullName>
    </submittedName>
</protein>
<evidence type="ECO:0000256" key="1">
    <source>
        <dbReference type="SAM" id="Coils"/>
    </source>
</evidence>
<dbReference type="RefSeq" id="WP_265419277.1">
    <property type="nucleotide sequence ID" value="NZ_CP093443.1"/>
</dbReference>
<feature type="region of interest" description="Disordered" evidence="2">
    <location>
        <begin position="403"/>
        <end position="430"/>
    </location>
</feature>
<evidence type="ECO:0000313" key="4">
    <source>
        <dbReference type="EMBL" id="UVI36709.1"/>
    </source>
</evidence>
<keyword evidence="4" id="KW-0540">Nuclease</keyword>
<dbReference type="EMBL" id="CP093443">
    <property type="protein sequence ID" value="UVI36709.1"/>
    <property type="molecule type" value="Genomic_DNA"/>
</dbReference>
<keyword evidence="4" id="KW-0255">Endonuclease</keyword>
<feature type="compositionally biased region" description="Basic and acidic residues" evidence="2">
    <location>
        <begin position="749"/>
        <end position="758"/>
    </location>
</feature>
<organism evidence="4 5">
    <name type="scientific">Brevibacterium spongiae</name>
    <dbReference type="NCBI Taxonomy" id="2909672"/>
    <lineage>
        <taxon>Bacteria</taxon>
        <taxon>Bacillati</taxon>
        <taxon>Actinomycetota</taxon>
        <taxon>Actinomycetes</taxon>
        <taxon>Micrococcales</taxon>
        <taxon>Brevibacteriaceae</taxon>
        <taxon>Brevibacterium</taxon>
    </lineage>
</organism>
<gene>
    <name evidence="4" type="ORF">L1F31_03330</name>
</gene>
<feature type="compositionally biased region" description="Polar residues" evidence="2">
    <location>
        <begin position="759"/>
        <end position="773"/>
    </location>
</feature>
<evidence type="ECO:0000259" key="3">
    <source>
        <dbReference type="SMART" id="SM00507"/>
    </source>
</evidence>
<accession>A0ABY5SVG9</accession>
<keyword evidence="4" id="KW-0378">Hydrolase</keyword>
<evidence type="ECO:0000256" key="2">
    <source>
        <dbReference type="SAM" id="MobiDB-lite"/>
    </source>
</evidence>
<dbReference type="InterPro" id="IPR003615">
    <property type="entry name" value="HNH_nuc"/>
</dbReference>
<evidence type="ECO:0000313" key="5">
    <source>
        <dbReference type="Proteomes" id="UP001064879"/>
    </source>
</evidence>
<feature type="coiled-coil region" evidence="1">
    <location>
        <begin position="657"/>
        <end position="684"/>
    </location>
</feature>
<dbReference type="SMART" id="SM00507">
    <property type="entry name" value="HNHc"/>
    <property type="match status" value="1"/>
</dbReference>
<keyword evidence="1" id="KW-0175">Coiled coil</keyword>
<proteinExistence type="predicted"/>
<keyword evidence="5" id="KW-1185">Reference proteome</keyword>
<sequence length="804" mass="87897">MKGTTDSTQASAAEAASSDSSLRVTIRFESNMTHFAEAAMVSDRARFEVLESASATVLEQVLLGLDFAVPEGAQPFRCATIAGTLERRHREAQAEYDAEERRRKDAGKTVAGARCVATKDAGSSDATSTEIELYDEEFARAQQVAADKAAALQLPDFPNFTPTSWFAQWVYDNVEADDLVEISTILGTNSARTYRQLSGAMTVFYGLPRFADRVRAGEFTQAHVDVVTQLCATVNFEFLPKLDEFLAAKRADITCETLRRSLAKMISILVPPVAMTEIAAKRRRVDVEGFKDGSACLTVSGPSAEIFACYNRVQAMALTIHGKNKSALNLPVGMAICDERSIDQLQYDLFVRPVPELKVKVVSIDPVTGIQTTDEKSMLDADGELIPGVDTDEGLAEFAKTVGAEPTDADDDSSSKAAGSAFRTADCGDDGDGLGPAEHWVKVRMPTTQWWLSSQAATVATVPFLSLTGDSDLPGTFSDGSPMPAEVARTIAGRSKTIQRILTDPATGTPIDAKATSYQIPNDLRRTLVEQWTVCSVPGCQRKAEKSEIDHVVPFFHLNPLKGGLTRFGNLHPLCKKHHALKTAGRYGVTMPKSGEVDFEFRHGISAKATAPEQPINIAQALELEALAQVHLKRWSLPKSMVPPAPQVLELMPGESTIRARDEAKRLQEELAARQQRLSKAFKAQRLARARLRLERCLDWENSVFQLCLPPGSDPAAMKQLTGDARYAKEVRWARLNHRDLDSISYDPNKPEESDPRNTAETSAATFSGTAQSKAAGAVDPWDHRFVSKKVNWDHDLEADPPPF</sequence>
<dbReference type="CDD" id="cd00085">
    <property type="entry name" value="HNHc"/>
    <property type="match status" value="1"/>
</dbReference>
<feature type="region of interest" description="Disordered" evidence="2">
    <location>
        <begin position="742"/>
        <end position="779"/>
    </location>
</feature>